<dbReference type="InterPro" id="IPR011011">
    <property type="entry name" value="Znf_FYVE_PHD"/>
</dbReference>
<dbReference type="InterPro" id="IPR019787">
    <property type="entry name" value="Znf_PHD-finger"/>
</dbReference>
<gene>
    <name evidence="8" type="ORF">NTJ_05372</name>
</gene>
<evidence type="ECO:0000313" key="9">
    <source>
        <dbReference type="Proteomes" id="UP001307889"/>
    </source>
</evidence>
<feature type="domain" description="PHD-type" evidence="7">
    <location>
        <begin position="1"/>
        <end position="58"/>
    </location>
</feature>
<evidence type="ECO:0000256" key="1">
    <source>
        <dbReference type="ARBA" id="ARBA00022723"/>
    </source>
</evidence>
<feature type="compositionally biased region" description="Basic and acidic residues" evidence="6">
    <location>
        <begin position="78"/>
        <end position="89"/>
    </location>
</feature>
<proteinExistence type="predicted"/>
<evidence type="ECO:0000256" key="2">
    <source>
        <dbReference type="ARBA" id="ARBA00022771"/>
    </source>
</evidence>
<dbReference type="InterPro" id="IPR001965">
    <property type="entry name" value="Znf_PHD"/>
</dbReference>
<dbReference type="Proteomes" id="UP001307889">
    <property type="component" value="Chromosome 3"/>
</dbReference>
<sequence>MDCAKCSRDLFSPKKTAKCAKCNKKFHPSCTRLKSMDNFKKMKKELRENWKCDGCKSNHTPIRQSSSSSEDSEEEEDHKDSNESFTEGKTDRAILQINKTLSTMVPLVKDMRDLKESVTYMSNQFDNFLEEITSLKSSMASLAKENSELKTAVGELQRKVDLLEQNSRSTAIEVHGVPETHNEECTQIISAVTQALKVNCGAVKRAFRVGPVRKDRPRKILAELESSEVRETLVAAARMDKSLSAIDIHKNWPKERIYINENLTSFRAELLRRAKSKGKEKGFRYVWVKNFTIYMRKAEGERAIAIRSIEDINSL</sequence>
<keyword evidence="1" id="KW-0479">Metal-binding</keyword>
<keyword evidence="9" id="KW-1185">Reference proteome</keyword>
<organism evidence="8 9">
    <name type="scientific">Nesidiocoris tenuis</name>
    <dbReference type="NCBI Taxonomy" id="355587"/>
    <lineage>
        <taxon>Eukaryota</taxon>
        <taxon>Metazoa</taxon>
        <taxon>Ecdysozoa</taxon>
        <taxon>Arthropoda</taxon>
        <taxon>Hexapoda</taxon>
        <taxon>Insecta</taxon>
        <taxon>Pterygota</taxon>
        <taxon>Neoptera</taxon>
        <taxon>Paraneoptera</taxon>
        <taxon>Hemiptera</taxon>
        <taxon>Heteroptera</taxon>
        <taxon>Panheteroptera</taxon>
        <taxon>Cimicomorpha</taxon>
        <taxon>Miridae</taxon>
        <taxon>Dicyphina</taxon>
        <taxon>Nesidiocoris</taxon>
    </lineage>
</organism>
<dbReference type="Gene3D" id="3.30.40.10">
    <property type="entry name" value="Zinc/RING finger domain, C3HC4 (zinc finger)"/>
    <property type="match status" value="1"/>
</dbReference>
<evidence type="ECO:0000313" key="8">
    <source>
        <dbReference type="EMBL" id="BES92563.1"/>
    </source>
</evidence>
<keyword evidence="5" id="KW-0175">Coiled coil</keyword>
<accession>A0ABN7AJX9</accession>
<dbReference type="PROSITE" id="PS50016">
    <property type="entry name" value="ZF_PHD_2"/>
    <property type="match status" value="1"/>
</dbReference>
<reference evidence="8 9" key="1">
    <citation type="submission" date="2023-09" db="EMBL/GenBank/DDBJ databases">
        <title>Nesidiocoris tenuis whole genome shotgun sequence.</title>
        <authorList>
            <person name="Shibata T."/>
            <person name="Shimoda M."/>
            <person name="Kobayashi T."/>
            <person name="Uehara T."/>
        </authorList>
    </citation>
    <scope>NUCLEOTIDE SEQUENCE [LARGE SCALE GENOMIC DNA]</scope>
    <source>
        <strain evidence="8 9">Japan</strain>
    </source>
</reference>
<dbReference type="InterPro" id="IPR057251">
    <property type="entry name" value="FP_C"/>
</dbReference>
<evidence type="ECO:0000256" key="3">
    <source>
        <dbReference type="ARBA" id="ARBA00022833"/>
    </source>
</evidence>
<dbReference type="CDD" id="cd15489">
    <property type="entry name" value="PHD_SF"/>
    <property type="match status" value="1"/>
</dbReference>
<dbReference type="SMART" id="SM00249">
    <property type="entry name" value="PHD"/>
    <property type="match status" value="1"/>
</dbReference>
<feature type="coiled-coil region" evidence="5">
    <location>
        <begin position="139"/>
        <end position="166"/>
    </location>
</feature>
<name>A0ABN7AJX9_9HEMI</name>
<dbReference type="InterPro" id="IPR013083">
    <property type="entry name" value="Znf_RING/FYVE/PHD"/>
</dbReference>
<evidence type="ECO:0000259" key="7">
    <source>
        <dbReference type="PROSITE" id="PS50016"/>
    </source>
</evidence>
<evidence type="ECO:0000256" key="5">
    <source>
        <dbReference type="SAM" id="Coils"/>
    </source>
</evidence>
<dbReference type="Gene3D" id="3.30.70.1820">
    <property type="entry name" value="L1 transposable element, RRM domain"/>
    <property type="match status" value="1"/>
</dbReference>
<keyword evidence="3" id="KW-0862">Zinc</keyword>
<feature type="region of interest" description="Disordered" evidence="6">
    <location>
        <begin position="52"/>
        <end position="89"/>
    </location>
</feature>
<keyword evidence="2 4" id="KW-0863">Zinc-finger</keyword>
<dbReference type="Pfam" id="PF25298">
    <property type="entry name" value="Baculo_FP_2nd"/>
    <property type="match status" value="1"/>
</dbReference>
<protein>
    <recommendedName>
        <fullName evidence="7">PHD-type domain-containing protein</fullName>
    </recommendedName>
</protein>
<evidence type="ECO:0000256" key="6">
    <source>
        <dbReference type="SAM" id="MobiDB-lite"/>
    </source>
</evidence>
<dbReference type="EMBL" id="AP028911">
    <property type="protein sequence ID" value="BES92563.1"/>
    <property type="molecule type" value="Genomic_DNA"/>
</dbReference>
<evidence type="ECO:0000256" key="4">
    <source>
        <dbReference type="PROSITE-ProRule" id="PRU00146"/>
    </source>
</evidence>
<dbReference type="SUPFAM" id="SSF57903">
    <property type="entry name" value="FYVE/PHD zinc finger"/>
    <property type="match status" value="1"/>
</dbReference>